<dbReference type="Gene3D" id="1.20.120.530">
    <property type="entry name" value="GntR ligand-binding domain-like"/>
    <property type="match status" value="1"/>
</dbReference>
<evidence type="ECO:0000259" key="4">
    <source>
        <dbReference type="PROSITE" id="PS50949"/>
    </source>
</evidence>
<gene>
    <name evidence="5" type="ordered locus">Hipma_1104</name>
</gene>
<dbReference type="PANTHER" id="PTHR43537">
    <property type="entry name" value="TRANSCRIPTIONAL REGULATOR, GNTR FAMILY"/>
    <property type="match status" value="1"/>
</dbReference>
<dbReference type="PANTHER" id="PTHR43537:SF24">
    <property type="entry name" value="GLUCONATE OPERON TRANSCRIPTIONAL REPRESSOR"/>
    <property type="match status" value="1"/>
</dbReference>
<dbReference type="FunCoup" id="F2LWD6">
    <property type="interactions" value="29"/>
</dbReference>
<dbReference type="EMBL" id="CP002606">
    <property type="protein sequence ID" value="AEA34070.1"/>
    <property type="molecule type" value="Genomic_DNA"/>
</dbReference>
<dbReference type="CDD" id="cd07377">
    <property type="entry name" value="WHTH_GntR"/>
    <property type="match status" value="1"/>
</dbReference>
<feature type="domain" description="HTH gntR-type" evidence="4">
    <location>
        <begin position="6"/>
        <end position="73"/>
    </location>
</feature>
<accession>F2LWD6</accession>
<keyword evidence="6" id="KW-1185">Reference proteome</keyword>
<evidence type="ECO:0000256" key="1">
    <source>
        <dbReference type="ARBA" id="ARBA00023015"/>
    </source>
</evidence>
<proteinExistence type="predicted"/>
<dbReference type="InParanoid" id="F2LWD6"/>
<evidence type="ECO:0000256" key="3">
    <source>
        <dbReference type="ARBA" id="ARBA00023163"/>
    </source>
</evidence>
<reference evidence="5 6" key="1">
    <citation type="journal article" date="2011" name="Stand. Genomic Sci.">
        <title>Complete genome sequence of the thermophilic sulfur-reducer Hippea maritima type strain (MH(2)).</title>
        <authorList>
            <person name="Huntemann M."/>
            <person name="Lu M."/>
            <person name="Nolan M."/>
            <person name="Lapidus A."/>
            <person name="Lucas S."/>
            <person name="Hammon N."/>
            <person name="Deshpande S."/>
            <person name="Cheng J.F."/>
            <person name="Tapia R."/>
            <person name="Han C."/>
            <person name="Goodwin L."/>
            <person name="Pitluck S."/>
            <person name="Liolios K."/>
            <person name="Pagani I."/>
            <person name="Ivanova N."/>
            <person name="Ovchinikova G."/>
            <person name="Pati A."/>
            <person name="Chen A."/>
            <person name="Palaniappan K."/>
            <person name="Land M."/>
            <person name="Hauser L."/>
            <person name="Jeffries C.D."/>
            <person name="Detter J.C."/>
            <person name="Brambilla E.M."/>
            <person name="Rohde M."/>
            <person name="Spring S."/>
            <person name="Goker M."/>
            <person name="Woyke T."/>
            <person name="Bristow J."/>
            <person name="Eisen J.A."/>
            <person name="Markowitz V."/>
            <person name="Hugenholtz P."/>
            <person name="Kyrpides N.C."/>
            <person name="Klenk H.P."/>
            <person name="Mavromatis K."/>
        </authorList>
    </citation>
    <scope>NUCLEOTIDE SEQUENCE [LARGE SCALE GENOMIC DNA]</scope>
    <source>
        <strain evidence="6">ATCC 700847 / DSM 10411 / MH2</strain>
    </source>
</reference>
<name>F2LWD6_HIPMA</name>
<evidence type="ECO:0000313" key="5">
    <source>
        <dbReference type="EMBL" id="AEA34070.1"/>
    </source>
</evidence>
<dbReference type="InterPro" id="IPR011711">
    <property type="entry name" value="GntR_C"/>
</dbReference>
<dbReference type="InterPro" id="IPR000524">
    <property type="entry name" value="Tscrpt_reg_HTH_GntR"/>
</dbReference>
<evidence type="ECO:0000313" key="6">
    <source>
        <dbReference type="Proteomes" id="UP000008139"/>
    </source>
</evidence>
<dbReference type="HOGENOM" id="CLU_017584_5_2_7"/>
<keyword evidence="3" id="KW-0804">Transcription</keyword>
<organism evidence="5 6">
    <name type="scientific">Hippea maritima (strain ATCC 700847 / DSM 10411 / MH2)</name>
    <dbReference type="NCBI Taxonomy" id="760142"/>
    <lineage>
        <taxon>Bacteria</taxon>
        <taxon>Pseudomonadati</taxon>
        <taxon>Campylobacterota</taxon>
        <taxon>Desulfurellia</taxon>
        <taxon>Desulfurellales</taxon>
        <taxon>Hippeaceae</taxon>
        <taxon>Hippea</taxon>
    </lineage>
</organism>
<evidence type="ECO:0000256" key="2">
    <source>
        <dbReference type="ARBA" id="ARBA00023125"/>
    </source>
</evidence>
<dbReference type="KEGG" id="hmr:Hipma_1104"/>
<reference evidence="6" key="2">
    <citation type="submission" date="2011-03" db="EMBL/GenBank/DDBJ databases">
        <title>The complete genome of Hippea maritima DSM 10411.</title>
        <authorList>
            <consortium name="US DOE Joint Genome Institute (JGI-PGF)"/>
            <person name="Lucas S."/>
            <person name="Copeland A."/>
            <person name="Lapidus A."/>
            <person name="Bruce D."/>
            <person name="Goodwin L."/>
            <person name="Pitluck S."/>
            <person name="Peters L."/>
            <person name="Kyrpides N."/>
            <person name="Mavromatis K."/>
            <person name="Pagani I."/>
            <person name="Ivanova N."/>
            <person name="Mikhailova N."/>
            <person name="Lu M."/>
            <person name="Detter J.C."/>
            <person name="Tapia R."/>
            <person name="Han C."/>
            <person name="Land M."/>
            <person name="Hauser L."/>
            <person name="Markowitz V."/>
            <person name="Cheng J.-F."/>
            <person name="Hugenholtz P."/>
            <person name="Woyke T."/>
            <person name="Wu D."/>
            <person name="Spring S."/>
            <person name="Schroeder M."/>
            <person name="Brambilla E."/>
            <person name="Klenk H.-P."/>
            <person name="Eisen J.A."/>
        </authorList>
    </citation>
    <scope>NUCLEOTIDE SEQUENCE [LARGE SCALE GENOMIC DNA]</scope>
    <source>
        <strain evidence="6">ATCC 700847 / DSM 10411 / MH2</strain>
    </source>
</reference>
<dbReference type="SUPFAM" id="SSF48008">
    <property type="entry name" value="GntR ligand-binding domain-like"/>
    <property type="match status" value="1"/>
</dbReference>
<dbReference type="GO" id="GO:0003677">
    <property type="term" value="F:DNA binding"/>
    <property type="evidence" value="ECO:0007669"/>
    <property type="project" value="UniProtKB-KW"/>
</dbReference>
<dbReference type="Pfam" id="PF07729">
    <property type="entry name" value="FCD"/>
    <property type="match status" value="1"/>
</dbReference>
<dbReference type="InterPro" id="IPR036390">
    <property type="entry name" value="WH_DNA-bd_sf"/>
</dbReference>
<dbReference type="OrthoDB" id="5504063at2"/>
<dbReference type="PROSITE" id="PS50949">
    <property type="entry name" value="HTH_GNTR"/>
    <property type="match status" value="1"/>
</dbReference>
<keyword evidence="2" id="KW-0238">DNA-binding</keyword>
<dbReference type="eggNOG" id="COG1802">
    <property type="taxonomic scope" value="Bacteria"/>
</dbReference>
<dbReference type="SUPFAM" id="SSF46785">
    <property type="entry name" value="Winged helix' DNA-binding domain"/>
    <property type="match status" value="1"/>
</dbReference>
<dbReference type="Pfam" id="PF00392">
    <property type="entry name" value="GntR"/>
    <property type="match status" value="1"/>
</dbReference>
<protein>
    <submittedName>
        <fullName evidence="5">Transcriptional regulator, GntR family</fullName>
    </submittedName>
</protein>
<dbReference type="InterPro" id="IPR036388">
    <property type="entry name" value="WH-like_DNA-bd_sf"/>
</dbReference>
<dbReference type="STRING" id="760142.Hipma_1104"/>
<dbReference type="Gene3D" id="1.10.10.10">
    <property type="entry name" value="Winged helix-like DNA-binding domain superfamily/Winged helix DNA-binding domain"/>
    <property type="match status" value="1"/>
</dbReference>
<dbReference type="InterPro" id="IPR008920">
    <property type="entry name" value="TF_FadR/GntR_C"/>
</dbReference>
<dbReference type="SMART" id="SM00345">
    <property type="entry name" value="HTH_GNTR"/>
    <property type="match status" value="1"/>
</dbReference>
<sequence>MDINTKSLREQVYDYLKEQIKSKALKRGDFLDLNALSKSLGISKTPLRDALLKLESDGFVEIKPRKGIKVKTLTLNEIRKCYQIIGTLEFGIVVDYANLLTLEDINTMKELNSRMKIALDKKDFNEYYKINVNFHNIYLNLSDNEEMLRTISIMRQRLYDFPPKSEYLPKWEYKSLKEHEILIELLRQKDFVTAGLFLKNVHWSFEVQKKYIVQYYKEQLS</sequence>
<dbReference type="AlphaFoldDB" id="F2LWD6"/>
<dbReference type="RefSeq" id="WP_013682108.1">
    <property type="nucleotide sequence ID" value="NC_015318.1"/>
</dbReference>
<dbReference type="Proteomes" id="UP000008139">
    <property type="component" value="Chromosome"/>
</dbReference>
<dbReference type="GO" id="GO:0003700">
    <property type="term" value="F:DNA-binding transcription factor activity"/>
    <property type="evidence" value="ECO:0007669"/>
    <property type="project" value="InterPro"/>
</dbReference>
<keyword evidence="1" id="KW-0805">Transcription regulation</keyword>